<accession>A0A0H5QZN5</accession>
<dbReference type="InterPro" id="IPR036770">
    <property type="entry name" value="Ankyrin_rpt-contain_sf"/>
</dbReference>
<sequence>RHDLSFLFFVILMMPMVLNPIILILGAGFLFQPLNGSKPALNEAIENGDEFAEQLAMIYDPSVVVNRPYYIKCGIGRNYYWNKVYNSYKITVLDLALLYCRGNVATILIDRGADIFTQDEFGNTPLHIA</sequence>
<protein>
    <submittedName>
        <fullName evidence="2">Uncharacterized protein</fullName>
    </submittedName>
</protein>
<feature type="non-terminal residue" evidence="2">
    <location>
        <position position="129"/>
    </location>
</feature>
<feature type="non-terminal residue" evidence="2">
    <location>
        <position position="1"/>
    </location>
</feature>
<reference evidence="2" key="1">
    <citation type="submission" date="2015-04" db="EMBL/GenBank/DDBJ databases">
        <title>The genome sequence of the plant pathogenic Rhizarian Plasmodiophora brassicae reveals insights in its biotrophic life cycle and the origin of chitin synthesis.</title>
        <authorList>
            <person name="Schwelm A."/>
            <person name="Fogelqvist J."/>
            <person name="Knaust A."/>
            <person name="Julke S."/>
            <person name="Lilja T."/>
            <person name="Dhandapani V."/>
            <person name="Bonilla-Rosso G."/>
            <person name="Karlsson M."/>
            <person name="Shevchenko A."/>
            <person name="Choi S.R."/>
            <person name="Kim H.G."/>
            <person name="Park J.Y."/>
            <person name="Lim Y.P."/>
            <person name="Ludwig-Muller J."/>
            <person name="Dixelius C."/>
        </authorList>
    </citation>
    <scope>NUCLEOTIDE SEQUENCE</scope>
    <source>
        <tissue evidence="2">Potato root galls</tissue>
    </source>
</reference>
<dbReference type="EMBL" id="HACM01000592">
    <property type="protein sequence ID" value="CRZ01034.1"/>
    <property type="molecule type" value="Transcribed_RNA"/>
</dbReference>
<evidence type="ECO:0000313" key="2">
    <source>
        <dbReference type="EMBL" id="CRZ01034.1"/>
    </source>
</evidence>
<dbReference type="AlphaFoldDB" id="A0A0H5QZN5"/>
<dbReference type="SUPFAM" id="SSF48403">
    <property type="entry name" value="Ankyrin repeat"/>
    <property type="match status" value="1"/>
</dbReference>
<keyword evidence="1" id="KW-0812">Transmembrane</keyword>
<proteinExistence type="predicted"/>
<evidence type="ECO:0000256" key="1">
    <source>
        <dbReference type="SAM" id="Phobius"/>
    </source>
</evidence>
<feature type="transmembrane region" description="Helical" evidence="1">
    <location>
        <begin position="6"/>
        <end position="31"/>
    </location>
</feature>
<keyword evidence="1" id="KW-0472">Membrane</keyword>
<name>A0A0H5QZN5_9EUKA</name>
<keyword evidence="1" id="KW-1133">Transmembrane helix</keyword>
<organism evidence="2">
    <name type="scientific">Spongospora subterranea</name>
    <dbReference type="NCBI Taxonomy" id="70186"/>
    <lineage>
        <taxon>Eukaryota</taxon>
        <taxon>Sar</taxon>
        <taxon>Rhizaria</taxon>
        <taxon>Endomyxa</taxon>
        <taxon>Phytomyxea</taxon>
        <taxon>Plasmodiophorida</taxon>
        <taxon>Plasmodiophoridae</taxon>
        <taxon>Spongospora</taxon>
    </lineage>
</organism>
<dbReference type="Gene3D" id="1.25.40.20">
    <property type="entry name" value="Ankyrin repeat-containing domain"/>
    <property type="match status" value="1"/>
</dbReference>